<feature type="domain" description="PIN" evidence="8">
    <location>
        <begin position="5"/>
        <end position="95"/>
    </location>
</feature>
<accession>A0A6V8KWZ3</accession>
<proteinExistence type="inferred from homology"/>
<organism evidence="9 10">
    <name type="scientific">Phytohabitans rumicis</name>
    <dbReference type="NCBI Taxonomy" id="1076125"/>
    <lineage>
        <taxon>Bacteria</taxon>
        <taxon>Bacillati</taxon>
        <taxon>Actinomycetota</taxon>
        <taxon>Actinomycetes</taxon>
        <taxon>Micromonosporales</taxon>
        <taxon>Micromonosporaceae</taxon>
    </lineage>
</organism>
<evidence type="ECO:0000256" key="4">
    <source>
        <dbReference type="ARBA" id="ARBA00022723"/>
    </source>
</evidence>
<comment type="cofactor">
    <cofactor evidence="1">
        <name>Mg(2+)</name>
        <dbReference type="ChEBI" id="CHEBI:18420"/>
    </cofactor>
</comment>
<dbReference type="PANTHER" id="PTHR33653">
    <property type="entry name" value="RIBONUCLEASE VAPC2"/>
    <property type="match status" value="1"/>
</dbReference>
<reference evidence="9 10" key="2">
    <citation type="submission" date="2020-03" db="EMBL/GenBank/DDBJ databases">
        <authorList>
            <person name="Ichikawa N."/>
            <person name="Kimura A."/>
            <person name="Kitahashi Y."/>
            <person name="Uohara A."/>
        </authorList>
    </citation>
    <scope>NUCLEOTIDE SEQUENCE [LARGE SCALE GENOMIC DNA]</scope>
    <source>
        <strain evidence="9 10">NBRC 108638</strain>
    </source>
</reference>
<keyword evidence="6" id="KW-0460">Magnesium</keyword>
<comment type="similarity">
    <text evidence="7">Belongs to the PINc/VapC protein family.</text>
</comment>
<comment type="caution">
    <text evidence="9">The sequence shown here is derived from an EMBL/GenBank/DDBJ whole genome shotgun (WGS) entry which is preliminary data.</text>
</comment>
<dbReference type="Proteomes" id="UP000482960">
    <property type="component" value="Unassembled WGS sequence"/>
</dbReference>
<dbReference type="EMBL" id="BLPG01000001">
    <property type="protein sequence ID" value="GFJ89602.1"/>
    <property type="molecule type" value="Genomic_DNA"/>
</dbReference>
<dbReference type="SUPFAM" id="SSF88723">
    <property type="entry name" value="PIN domain-like"/>
    <property type="match status" value="1"/>
</dbReference>
<evidence type="ECO:0000256" key="7">
    <source>
        <dbReference type="ARBA" id="ARBA00038093"/>
    </source>
</evidence>
<dbReference type="GO" id="GO:0016787">
    <property type="term" value="F:hydrolase activity"/>
    <property type="evidence" value="ECO:0007669"/>
    <property type="project" value="UniProtKB-KW"/>
</dbReference>
<name>A0A6V8KWZ3_9ACTN</name>
<keyword evidence="2" id="KW-1277">Toxin-antitoxin system</keyword>
<evidence type="ECO:0000313" key="10">
    <source>
        <dbReference type="Proteomes" id="UP000482960"/>
    </source>
</evidence>
<keyword evidence="5" id="KW-0378">Hydrolase</keyword>
<evidence type="ECO:0000313" key="9">
    <source>
        <dbReference type="EMBL" id="GFJ89602.1"/>
    </source>
</evidence>
<dbReference type="Gene3D" id="3.40.50.1010">
    <property type="entry name" value="5'-nuclease"/>
    <property type="match status" value="1"/>
</dbReference>
<dbReference type="InterPro" id="IPR050556">
    <property type="entry name" value="Type_II_TA_system_RNase"/>
</dbReference>
<gene>
    <name evidence="9" type="ORF">Prum_032440</name>
</gene>
<dbReference type="GO" id="GO:0046872">
    <property type="term" value="F:metal ion binding"/>
    <property type="evidence" value="ECO:0007669"/>
    <property type="project" value="UniProtKB-KW"/>
</dbReference>
<dbReference type="InterPro" id="IPR029060">
    <property type="entry name" value="PIN-like_dom_sf"/>
</dbReference>
<dbReference type="AlphaFoldDB" id="A0A6V8KWZ3"/>
<evidence type="ECO:0000259" key="8">
    <source>
        <dbReference type="Pfam" id="PF01850"/>
    </source>
</evidence>
<evidence type="ECO:0000256" key="1">
    <source>
        <dbReference type="ARBA" id="ARBA00001946"/>
    </source>
</evidence>
<keyword evidence="4" id="KW-0479">Metal-binding</keyword>
<keyword evidence="10" id="KW-1185">Reference proteome</keyword>
<protein>
    <recommendedName>
        <fullName evidence="8">PIN domain-containing protein</fullName>
    </recommendedName>
</protein>
<evidence type="ECO:0000256" key="3">
    <source>
        <dbReference type="ARBA" id="ARBA00022722"/>
    </source>
</evidence>
<sequence>MAARLAGKTWCLTFVTVGEMTPWATLRDWSRRNQAALEAWMSRCIMVNASWETAQTWGRMSASGRRRGRTHPINDAWIAACCLTEGLPLATLNTKDYDDLAVNHGLTVLAMA</sequence>
<evidence type="ECO:0000256" key="2">
    <source>
        <dbReference type="ARBA" id="ARBA00022649"/>
    </source>
</evidence>
<keyword evidence="3" id="KW-0540">Nuclease</keyword>
<dbReference type="Pfam" id="PF01850">
    <property type="entry name" value="PIN"/>
    <property type="match status" value="1"/>
</dbReference>
<dbReference type="GO" id="GO:0004518">
    <property type="term" value="F:nuclease activity"/>
    <property type="evidence" value="ECO:0007669"/>
    <property type="project" value="UniProtKB-KW"/>
</dbReference>
<dbReference type="InterPro" id="IPR002716">
    <property type="entry name" value="PIN_dom"/>
</dbReference>
<evidence type="ECO:0000256" key="5">
    <source>
        <dbReference type="ARBA" id="ARBA00022801"/>
    </source>
</evidence>
<dbReference type="PANTHER" id="PTHR33653:SF1">
    <property type="entry name" value="RIBONUCLEASE VAPC2"/>
    <property type="match status" value="1"/>
</dbReference>
<evidence type="ECO:0000256" key="6">
    <source>
        <dbReference type="ARBA" id="ARBA00022842"/>
    </source>
</evidence>
<reference evidence="9 10" key="1">
    <citation type="submission" date="2020-03" db="EMBL/GenBank/DDBJ databases">
        <title>Whole genome shotgun sequence of Phytohabitans rumicis NBRC 108638.</title>
        <authorList>
            <person name="Komaki H."/>
            <person name="Tamura T."/>
        </authorList>
    </citation>
    <scope>NUCLEOTIDE SEQUENCE [LARGE SCALE GENOMIC DNA]</scope>
    <source>
        <strain evidence="9 10">NBRC 108638</strain>
    </source>
</reference>